<accession>A0A2U3K5H3</accession>
<dbReference type="InterPro" id="IPR002171">
    <property type="entry name" value="Ribosomal_uL2"/>
</dbReference>
<gene>
    <name evidence="5 9" type="primary">rplB</name>
    <name evidence="9" type="ORF">SBA1_1360005</name>
</gene>
<feature type="domain" description="Large ribosomal subunit protein uL2 RNA-binding" evidence="8">
    <location>
        <begin position="55"/>
        <end position="131"/>
    </location>
</feature>
<evidence type="ECO:0000313" key="10">
    <source>
        <dbReference type="Proteomes" id="UP000238701"/>
    </source>
</evidence>
<comment type="function">
    <text evidence="5">One of the primary rRNA binding proteins. Required for association of the 30S and 50S subunits to form the 70S ribosome, for tRNA binding and peptide bond formation. It has been suggested to have peptidyltransferase activity; this is somewhat controversial. Makes several contacts with the 16S rRNA in the 70S ribosome.</text>
</comment>
<protein>
    <recommendedName>
        <fullName evidence="4 5">Large ribosomal subunit protein uL2</fullName>
    </recommendedName>
</protein>
<dbReference type="GO" id="GO:0016740">
    <property type="term" value="F:transferase activity"/>
    <property type="evidence" value="ECO:0007669"/>
    <property type="project" value="InterPro"/>
</dbReference>
<dbReference type="PROSITE" id="PS00467">
    <property type="entry name" value="RIBOSOMAL_L2"/>
    <property type="match status" value="1"/>
</dbReference>
<evidence type="ECO:0000256" key="4">
    <source>
        <dbReference type="ARBA" id="ARBA00035242"/>
    </source>
</evidence>
<dbReference type="EMBL" id="OMOD01000042">
    <property type="protein sequence ID" value="SPF34893.1"/>
    <property type="molecule type" value="Genomic_DNA"/>
</dbReference>
<dbReference type="InterPro" id="IPR014726">
    <property type="entry name" value="Ribosomal_uL2_dom3"/>
</dbReference>
<dbReference type="HAMAP" id="MF_01320_B">
    <property type="entry name" value="Ribosomal_uL2_B"/>
    <property type="match status" value="1"/>
</dbReference>
<comment type="similarity">
    <text evidence="1 5">Belongs to the universal ribosomal protein uL2 family.</text>
</comment>
<dbReference type="InterPro" id="IPR014722">
    <property type="entry name" value="Rib_uL2_dom2"/>
</dbReference>
<keyword evidence="3 5" id="KW-0687">Ribonucleoprotein</keyword>
<dbReference type="GO" id="GO:0015934">
    <property type="term" value="C:large ribosomal subunit"/>
    <property type="evidence" value="ECO:0007669"/>
    <property type="project" value="InterPro"/>
</dbReference>
<evidence type="ECO:0000256" key="5">
    <source>
        <dbReference type="HAMAP-Rule" id="MF_01320"/>
    </source>
</evidence>
<dbReference type="FunFam" id="2.30.30.30:FF:000001">
    <property type="entry name" value="50S ribosomal protein L2"/>
    <property type="match status" value="1"/>
</dbReference>
<dbReference type="FunFam" id="4.10.950.10:FF:000001">
    <property type="entry name" value="50S ribosomal protein L2"/>
    <property type="match status" value="1"/>
</dbReference>
<keyword evidence="5" id="KW-0694">RNA-binding</keyword>
<reference evidence="10" key="1">
    <citation type="submission" date="2018-02" db="EMBL/GenBank/DDBJ databases">
        <authorList>
            <person name="Hausmann B."/>
        </authorList>
    </citation>
    <scope>NUCLEOTIDE SEQUENCE [LARGE SCALE GENOMIC DNA]</scope>
    <source>
        <strain evidence="10">Peat soil MAG SbA1</strain>
    </source>
</reference>
<dbReference type="Gene3D" id="2.40.50.140">
    <property type="entry name" value="Nucleic acid-binding proteins"/>
    <property type="match status" value="2"/>
</dbReference>
<dbReference type="GO" id="GO:0002181">
    <property type="term" value="P:cytoplasmic translation"/>
    <property type="evidence" value="ECO:0007669"/>
    <property type="project" value="TreeGrafter"/>
</dbReference>
<dbReference type="PANTHER" id="PTHR13691:SF5">
    <property type="entry name" value="LARGE RIBOSOMAL SUBUNIT PROTEIN UL2M"/>
    <property type="match status" value="1"/>
</dbReference>
<name>A0A2U3K5H3_9BACT</name>
<dbReference type="PANTHER" id="PTHR13691">
    <property type="entry name" value="RIBOSOMAL PROTEIN L2"/>
    <property type="match status" value="1"/>
</dbReference>
<dbReference type="PIRSF" id="PIRSF002158">
    <property type="entry name" value="Ribosomal_L2"/>
    <property type="match status" value="1"/>
</dbReference>
<evidence type="ECO:0000256" key="2">
    <source>
        <dbReference type="ARBA" id="ARBA00022980"/>
    </source>
</evidence>
<feature type="domain" description="Large ribosomal subunit protein uL2 C-terminal" evidence="7">
    <location>
        <begin position="137"/>
        <end position="265"/>
    </location>
</feature>
<proteinExistence type="inferred from homology"/>
<dbReference type="AlphaFoldDB" id="A0A2U3K5H3"/>
<keyword evidence="5" id="KW-0699">rRNA-binding</keyword>
<evidence type="ECO:0000256" key="3">
    <source>
        <dbReference type="ARBA" id="ARBA00023274"/>
    </source>
</evidence>
<dbReference type="SMART" id="SM01383">
    <property type="entry name" value="Ribosomal_L2"/>
    <property type="match status" value="1"/>
</dbReference>
<dbReference type="Pfam" id="PF00181">
    <property type="entry name" value="Ribosomal_L2_N"/>
    <property type="match status" value="1"/>
</dbReference>
<dbReference type="Gene3D" id="2.30.30.30">
    <property type="match status" value="1"/>
</dbReference>
<evidence type="ECO:0000256" key="1">
    <source>
        <dbReference type="ARBA" id="ARBA00005636"/>
    </source>
</evidence>
<organism evidence="9 10">
    <name type="scientific">Candidatus Sulfotelmatobacter kueseliae</name>
    <dbReference type="NCBI Taxonomy" id="2042962"/>
    <lineage>
        <taxon>Bacteria</taxon>
        <taxon>Pseudomonadati</taxon>
        <taxon>Acidobacteriota</taxon>
        <taxon>Terriglobia</taxon>
        <taxon>Terriglobales</taxon>
        <taxon>Candidatus Korobacteraceae</taxon>
        <taxon>Candidatus Sulfotelmatobacter</taxon>
    </lineage>
</organism>
<dbReference type="InterPro" id="IPR022669">
    <property type="entry name" value="Ribosomal_uL2_C"/>
</dbReference>
<dbReference type="GO" id="GO:0003735">
    <property type="term" value="F:structural constituent of ribosome"/>
    <property type="evidence" value="ECO:0007669"/>
    <property type="project" value="InterPro"/>
</dbReference>
<evidence type="ECO:0000259" key="7">
    <source>
        <dbReference type="SMART" id="SM01382"/>
    </source>
</evidence>
<dbReference type="GO" id="GO:0019843">
    <property type="term" value="F:rRNA binding"/>
    <property type="evidence" value="ECO:0007669"/>
    <property type="project" value="UniProtKB-UniRule"/>
</dbReference>
<evidence type="ECO:0000259" key="8">
    <source>
        <dbReference type="SMART" id="SM01383"/>
    </source>
</evidence>
<sequence length="287" mass="31616">MAIKTYRPTTQTLRFRTTLVNDDITTTQPYKPLLEPKQRTGGYKPLLEPKQRTGGRRNSGDITLWHRGGGHKRKLRIIDFKRDKAGIPATVATIEYDPNRSARIALLAYADGEKRYILQPEGLKVGQKILSGPDADILVGNALPLRNIPPGTMIHNLELKPGKGGQMVRSAGGAAQLVAKEEEYALVKLPSGETRKISQDCMATIGQVGNLDHENVTIGKAGKTRWLGRRPVNRGVSMNPVDHPHGGGEGKTSGGRHPVTPWGQPTRGYKTRNNKRTDKFIVSRRSK</sequence>
<dbReference type="InterPro" id="IPR022671">
    <property type="entry name" value="Ribosomal_uL2_CS"/>
</dbReference>
<comment type="subunit">
    <text evidence="5">Part of the 50S ribosomal subunit. Forms a bridge to the 30S subunit in the 70S ribosome.</text>
</comment>
<dbReference type="InterPro" id="IPR008991">
    <property type="entry name" value="Translation_prot_SH3-like_sf"/>
</dbReference>
<dbReference type="NCBIfam" id="TIGR01171">
    <property type="entry name" value="rplB_bact"/>
    <property type="match status" value="1"/>
</dbReference>
<dbReference type="SUPFAM" id="SSF50249">
    <property type="entry name" value="Nucleic acid-binding proteins"/>
    <property type="match status" value="1"/>
</dbReference>
<dbReference type="InterPro" id="IPR022666">
    <property type="entry name" value="Ribosomal_uL2_RNA-bd_dom"/>
</dbReference>
<dbReference type="SMART" id="SM01382">
    <property type="entry name" value="Ribosomal_L2_C"/>
    <property type="match status" value="1"/>
</dbReference>
<keyword evidence="2 5" id="KW-0689">Ribosomal protein</keyword>
<dbReference type="Proteomes" id="UP000238701">
    <property type="component" value="Unassembled WGS sequence"/>
</dbReference>
<feature type="region of interest" description="Disordered" evidence="6">
    <location>
        <begin position="32"/>
        <end position="62"/>
    </location>
</feature>
<dbReference type="InterPro" id="IPR005880">
    <property type="entry name" value="Ribosomal_uL2_bac/org-type"/>
</dbReference>
<dbReference type="SUPFAM" id="SSF50104">
    <property type="entry name" value="Translation proteins SH3-like domain"/>
    <property type="match status" value="1"/>
</dbReference>
<dbReference type="Gene3D" id="4.10.950.10">
    <property type="entry name" value="Ribosomal protein L2, domain 3"/>
    <property type="match status" value="1"/>
</dbReference>
<evidence type="ECO:0000313" key="9">
    <source>
        <dbReference type="EMBL" id="SPF34893.1"/>
    </source>
</evidence>
<dbReference type="InterPro" id="IPR012340">
    <property type="entry name" value="NA-bd_OB-fold"/>
</dbReference>
<feature type="region of interest" description="Disordered" evidence="6">
    <location>
        <begin position="228"/>
        <end position="287"/>
    </location>
</feature>
<evidence type="ECO:0000256" key="6">
    <source>
        <dbReference type="SAM" id="MobiDB-lite"/>
    </source>
</evidence>
<dbReference type="OrthoDB" id="9778722at2"/>
<dbReference type="Pfam" id="PF03947">
    <property type="entry name" value="Ribosomal_L2_C"/>
    <property type="match status" value="1"/>
</dbReference>